<name>A0ACB6QK27_9PLEO</name>
<gene>
    <name evidence="1" type="ORF">BDR25DRAFT_359384</name>
</gene>
<protein>
    <submittedName>
        <fullName evidence="1">Cysteine proteinase</fullName>
    </submittedName>
</protein>
<accession>A0ACB6QK27</accession>
<proteinExistence type="predicted"/>
<evidence type="ECO:0000313" key="1">
    <source>
        <dbReference type="EMBL" id="KAF2466490.1"/>
    </source>
</evidence>
<comment type="caution">
    <text evidence="1">The sequence shown here is derived from an EMBL/GenBank/DDBJ whole genome shotgun (WGS) entry which is preliminary data.</text>
</comment>
<sequence>MEGGRCHRLGGSGRRMFLLLSNQISRTIVNPRDAILQILLDTFIILSGLAFLANAECITRNGPMQNGPWRIVDANIRPCAFTFSLSTSSPFQECQVKANILLIAGSHINTLSSCSFLVISFSLLQRAFLPSIHSLEHTMAGSNSSDSAFEPVSKQSPAPKRKVPSDCVINATDPCNRKQVTSKPTTSKLAATKEAATTEKSTAPEPYKIKALTRKPSTGKKSTSPSKSTVEKGSAVNNPKSISPDPKKRSLSPETSHLENLSKKKARVSPSTASKKEMLEASGTSSTKTPGAPSSSGKKDSPEAPTTPLNGEKAEKEEKYPSPPHLPATVHDKNTWQGFCEIESDPVFFSAMIREMGVNGVCVRESYAATPDAIMDMPQPVYGIILLFRFRPVDAENEEADCPENVWFANQLPAQNSCATLAILNILLNLKGVDIGDHLQQFKEYSQGLTPYQRGQALSSFEFVKRIHNSFAKKQDMLQEDQRLALKVAKTQKSRRMWREDRRKSTDSAESIEDNANHFIAFLPIDGEVWKLDGMDAQPTSIGKFKDEYDWISIVAGKIGAVMQAAGDNDYNVMALTQSPLVGLRKDMRTNIAIYKAVEARLDSIDKDWSAFWISNEDRTLPDAMTSPGLLTSLGTFQDQLSVAMVPDYVQKRIDGEDLSHLVRRRDGLLQEQSKLQESIMNEMTVEAEEDAKANERRWDYGPVISLWLQKLAANGYLEANLDRFTNLVTLDNNDGTPLKSFKYGVWLITYPWLLRNIRRRSVAHFSNVPCSLLSKQALPILHIDIFFLTSQLLSLG</sequence>
<reference evidence="1" key="1">
    <citation type="journal article" date="2020" name="Stud. Mycol.">
        <title>101 Dothideomycetes genomes: a test case for predicting lifestyles and emergence of pathogens.</title>
        <authorList>
            <person name="Haridas S."/>
            <person name="Albert R."/>
            <person name="Binder M."/>
            <person name="Bloem J."/>
            <person name="Labutti K."/>
            <person name="Salamov A."/>
            <person name="Andreopoulos B."/>
            <person name="Baker S."/>
            <person name="Barry K."/>
            <person name="Bills G."/>
            <person name="Bluhm B."/>
            <person name="Cannon C."/>
            <person name="Castanera R."/>
            <person name="Culley D."/>
            <person name="Daum C."/>
            <person name="Ezra D."/>
            <person name="Gonzalez J."/>
            <person name="Henrissat B."/>
            <person name="Kuo A."/>
            <person name="Liang C."/>
            <person name="Lipzen A."/>
            <person name="Lutzoni F."/>
            <person name="Magnuson J."/>
            <person name="Mondo S."/>
            <person name="Nolan M."/>
            <person name="Ohm R."/>
            <person name="Pangilinan J."/>
            <person name="Park H.-J."/>
            <person name="Ramirez L."/>
            <person name="Alfaro M."/>
            <person name="Sun H."/>
            <person name="Tritt A."/>
            <person name="Yoshinaga Y."/>
            <person name="Zwiers L.-H."/>
            <person name="Turgeon B."/>
            <person name="Goodwin S."/>
            <person name="Spatafora J."/>
            <person name="Crous P."/>
            <person name="Grigoriev I."/>
        </authorList>
    </citation>
    <scope>NUCLEOTIDE SEQUENCE</scope>
    <source>
        <strain evidence="1">ATCC 200398</strain>
    </source>
</reference>
<organism evidence="1 2">
    <name type="scientific">Lindgomyces ingoldianus</name>
    <dbReference type="NCBI Taxonomy" id="673940"/>
    <lineage>
        <taxon>Eukaryota</taxon>
        <taxon>Fungi</taxon>
        <taxon>Dikarya</taxon>
        <taxon>Ascomycota</taxon>
        <taxon>Pezizomycotina</taxon>
        <taxon>Dothideomycetes</taxon>
        <taxon>Pleosporomycetidae</taxon>
        <taxon>Pleosporales</taxon>
        <taxon>Lindgomycetaceae</taxon>
        <taxon>Lindgomyces</taxon>
    </lineage>
</organism>
<dbReference type="EMBL" id="MU003524">
    <property type="protein sequence ID" value="KAF2466490.1"/>
    <property type="molecule type" value="Genomic_DNA"/>
</dbReference>
<dbReference type="Proteomes" id="UP000799755">
    <property type="component" value="Unassembled WGS sequence"/>
</dbReference>
<evidence type="ECO:0000313" key="2">
    <source>
        <dbReference type="Proteomes" id="UP000799755"/>
    </source>
</evidence>
<keyword evidence="2" id="KW-1185">Reference proteome</keyword>